<dbReference type="Proteomes" id="UP000663880">
    <property type="component" value="Unassembled WGS sequence"/>
</dbReference>
<reference evidence="2" key="1">
    <citation type="submission" date="2021-02" db="EMBL/GenBank/DDBJ databases">
        <authorList>
            <person name="Steward A R."/>
        </authorList>
    </citation>
    <scope>NUCLEOTIDE SEQUENCE</scope>
</reference>
<evidence type="ECO:0000313" key="2">
    <source>
        <dbReference type="EMBL" id="CAF4786690.1"/>
    </source>
</evidence>
<feature type="compositionally biased region" description="Polar residues" evidence="1">
    <location>
        <begin position="1"/>
        <end position="21"/>
    </location>
</feature>
<evidence type="ECO:0000313" key="3">
    <source>
        <dbReference type="Proteomes" id="UP000663880"/>
    </source>
</evidence>
<organism evidence="2 3">
    <name type="scientific">Pieris macdunnoughi</name>
    <dbReference type="NCBI Taxonomy" id="345717"/>
    <lineage>
        <taxon>Eukaryota</taxon>
        <taxon>Metazoa</taxon>
        <taxon>Ecdysozoa</taxon>
        <taxon>Arthropoda</taxon>
        <taxon>Hexapoda</taxon>
        <taxon>Insecta</taxon>
        <taxon>Pterygota</taxon>
        <taxon>Neoptera</taxon>
        <taxon>Endopterygota</taxon>
        <taxon>Lepidoptera</taxon>
        <taxon>Glossata</taxon>
        <taxon>Ditrysia</taxon>
        <taxon>Papilionoidea</taxon>
        <taxon>Pieridae</taxon>
        <taxon>Pierinae</taxon>
        <taxon>Pieris</taxon>
    </lineage>
</organism>
<comment type="caution">
    <text evidence="2">The sequence shown here is derived from an EMBL/GenBank/DDBJ whole genome shotgun (WGS) entry which is preliminary data.</text>
</comment>
<evidence type="ECO:0000256" key="1">
    <source>
        <dbReference type="SAM" id="MobiDB-lite"/>
    </source>
</evidence>
<accession>A0A821NM44</accession>
<sequence length="89" mass="9152">MQSKSCETSSAPCLAVSSPNRTAPAPLSTPACNGPGASWTWGARTAIPAVSLGRSASASLRSSHMPATDLNVDAIKEKLLDNRIPESCV</sequence>
<name>A0A821NM44_9NEOP</name>
<proteinExistence type="predicted"/>
<gene>
    <name evidence="2" type="ORF">PMACD_LOCUS2656</name>
</gene>
<keyword evidence="3" id="KW-1185">Reference proteome</keyword>
<dbReference type="OrthoDB" id="7476252at2759"/>
<protein>
    <submittedName>
        <fullName evidence="2">Uncharacterized protein</fullName>
    </submittedName>
</protein>
<dbReference type="EMBL" id="CAJOBZ010000004">
    <property type="protein sequence ID" value="CAF4786690.1"/>
    <property type="molecule type" value="Genomic_DNA"/>
</dbReference>
<feature type="region of interest" description="Disordered" evidence="1">
    <location>
        <begin position="1"/>
        <end position="29"/>
    </location>
</feature>
<dbReference type="AlphaFoldDB" id="A0A821NM44"/>